<gene>
    <name evidence="1" type="ORF">BASA50_010606</name>
</gene>
<evidence type="ECO:0000313" key="2">
    <source>
        <dbReference type="Proteomes" id="UP001648503"/>
    </source>
</evidence>
<keyword evidence="2" id="KW-1185">Reference proteome</keyword>
<dbReference type="Proteomes" id="UP001648503">
    <property type="component" value="Unassembled WGS sequence"/>
</dbReference>
<name>A0ABQ8EZ49_9FUNG</name>
<protein>
    <submittedName>
        <fullName evidence="1">Uncharacterized protein</fullName>
    </submittedName>
</protein>
<evidence type="ECO:0000313" key="1">
    <source>
        <dbReference type="EMBL" id="KAH6588645.1"/>
    </source>
</evidence>
<dbReference type="EMBL" id="JAFCIX010000496">
    <property type="protein sequence ID" value="KAH6588645.1"/>
    <property type="molecule type" value="Genomic_DNA"/>
</dbReference>
<organism evidence="1 2">
    <name type="scientific">Batrachochytrium salamandrivorans</name>
    <dbReference type="NCBI Taxonomy" id="1357716"/>
    <lineage>
        <taxon>Eukaryota</taxon>
        <taxon>Fungi</taxon>
        <taxon>Fungi incertae sedis</taxon>
        <taxon>Chytridiomycota</taxon>
        <taxon>Chytridiomycota incertae sedis</taxon>
        <taxon>Chytridiomycetes</taxon>
        <taxon>Rhizophydiales</taxon>
        <taxon>Rhizophydiales incertae sedis</taxon>
        <taxon>Batrachochytrium</taxon>
    </lineage>
</organism>
<accession>A0ABQ8EZ49</accession>
<sequence length="195" mass="22437">MNKGLKIDMQKIIDLKDKVDLIAARLKETDFDDDDELELELEKEYYDAKAKLDDLVAEYDEKFSDFVKIRTVYDYAKAALDLFLGNQKQIDKHNAKGGVQTGPSPGSCYNLDFLKKQIDTISKKIEDSLKELEGIKSNEAPLSDNLKYQRDLLTVIVRRLRVQHEIAKDILQKHEQSQTMGGQIMQFFNSYLPNA</sequence>
<proteinExistence type="predicted"/>
<comment type="caution">
    <text evidence="1">The sequence shown here is derived from an EMBL/GenBank/DDBJ whole genome shotgun (WGS) entry which is preliminary data.</text>
</comment>
<reference evidence="1 2" key="1">
    <citation type="submission" date="2021-02" db="EMBL/GenBank/DDBJ databases">
        <title>Variation within the Batrachochytrium salamandrivorans European outbreak.</title>
        <authorList>
            <person name="Kelly M."/>
            <person name="Pasmans F."/>
            <person name="Shea T.P."/>
            <person name="Munoz J.F."/>
            <person name="Carranza S."/>
            <person name="Cuomo C.A."/>
            <person name="Martel A."/>
        </authorList>
    </citation>
    <scope>NUCLEOTIDE SEQUENCE [LARGE SCALE GENOMIC DNA]</scope>
    <source>
        <strain evidence="1 2">AMFP18/2</strain>
    </source>
</reference>